<dbReference type="EC" id="3.4.21.-" evidence="8"/>
<keyword evidence="2 5" id="KW-0645">Protease</keyword>
<keyword evidence="6" id="KW-0472">Membrane</keyword>
<proteinExistence type="inferred from homology"/>
<dbReference type="InterPro" id="IPR041489">
    <property type="entry name" value="PDZ_6"/>
</dbReference>
<keyword evidence="6" id="KW-0812">Transmembrane</keyword>
<reference evidence="8" key="1">
    <citation type="submission" date="2019-11" db="EMBL/GenBank/DDBJ databases">
        <authorList>
            <person name="Feng L."/>
        </authorList>
    </citation>
    <scope>NUCLEOTIDE SEQUENCE</scope>
    <source>
        <strain evidence="8">BgluceraseaLFYP119</strain>
    </source>
</reference>
<dbReference type="PROSITE" id="PS50106">
    <property type="entry name" value="PDZ"/>
    <property type="match status" value="1"/>
</dbReference>
<evidence type="ECO:0000313" key="8">
    <source>
        <dbReference type="EMBL" id="VYS75469.1"/>
    </source>
</evidence>
<evidence type="ECO:0000256" key="4">
    <source>
        <dbReference type="ARBA" id="ARBA00022825"/>
    </source>
</evidence>
<dbReference type="InterPro" id="IPR055210">
    <property type="entry name" value="CtpA/B_N"/>
</dbReference>
<dbReference type="GO" id="GO:0004175">
    <property type="term" value="F:endopeptidase activity"/>
    <property type="evidence" value="ECO:0007669"/>
    <property type="project" value="TreeGrafter"/>
</dbReference>
<evidence type="ECO:0000256" key="3">
    <source>
        <dbReference type="ARBA" id="ARBA00022801"/>
    </source>
</evidence>
<dbReference type="AlphaFoldDB" id="A0A6N2R5C9"/>
<dbReference type="PANTHER" id="PTHR32060:SF30">
    <property type="entry name" value="CARBOXY-TERMINAL PROCESSING PROTEASE CTPA"/>
    <property type="match status" value="1"/>
</dbReference>
<accession>A0A6N2R5C9</accession>
<evidence type="ECO:0000259" key="7">
    <source>
        <dbReference type="PROSITE" id="PS50106"/>
    </source>
</evidence>
<dbReference type="SMART" id="SM00245">
    <property type="entry name" value="TSPc"/>
    <property type="match status" value="1"/>
</dbReference>
<dbReference type="PANTHER" id="PTHR32060">
    <property type="entry name" value="TAIL-SPECIFIC PROTEASE"/>
    <property type="match status" value="1"/>
</dbReference>
<sequence length="417" mass="45868">MRHKALFSKEKAGHYAACLLGERIMKNKEYIRGIITGVVFSLAVAAGGYMGIRMQDKGVLSDRAHVQKLKYLEHLIQEDYLGEADQEELAEGLYAGLIYGLKDSYSRYYTAQEYQQENSSTTGSYVGIGIAMQKNEEGGVKIAECYEGGPGDRAGLKTGDILSAVDGRDITEMEVSDVAELVRGSKKDQVLLTVHRMGVEEPLELKVEITDVELPSVFPEMLENKIGYIRISQFMEVTPGQYREAFETLQDQGMEKLVVDLRGNPGGLLTSVCSILGDILPEGLIVYTEDKYGNRQEERSEGKSPLTIPLAVLVNENSASASEIFAGAVKDYGIGTIVGTTTFGKGVVQELHPLSDGSAVKLTVSNYYTPKGNSIHEVGIEPDVEVKLSPELLNKEEITHEEDNQLQEALKILEREM</sequence>
<dbReference type="Pfam" id="PF03572">
    <property type="entry name" value="Peptidase_S41"/>
    <property type="match status" value="1"/>
</dbReference>
<evidence type="ECO:0000256" key="2">
    <source>
        <dbReference type="ARBA" id="ARBA00022670"/>
    </source>
</evidence>
<evidence type="ECO:0000256" key="5">
    <source>
        <dbReference type="RuleBase" id="RU004404"/>
    </source>
</evidence>
<organism evidence="8">
    <name type="scientific">Blautia glucerasea</name>
    <dbReference type="NCBI Taxonomy" id="536633"/>
    <lineage>
        <taxon>Bacteria</taxon>
        <taxon>Bacillati</taxon>
        <taxon>Bacillota</taxon>
        <taxon>Clostridia</taxon>
        <taxon>Lachnospirales</taxon>
        <taxon>Lachnospiraceae</taxon>
        <taxon>Blautia</taxon>
    </lineage>
</organism>
<comment type="similarity">
    <text evidence="1 5">Belongs to the peptidase S41A family.</text>
</comment>
<dbReference type="InterPro" id="IPR029045">
    <property type="entry name" value="ClpP/crotonase-like_dom_sf"/>
</dbReference>
<evidence type="ECO:0000256" key="6">
    <source>
        <dbReference type="SAM" id="Phobius"/>
    </source>
</evidence>
<keyword evidence="6" id="KW-1133">Transmembrane helix</keyword>
<feature type="domain" description="PDZ" evidence="7">
    <location>
        <begin position="120"/>
        <end position="197"/>
    </location>
</feature>
<dbReference type="Pfam" id="PF17820">
    <property type="entry name" value="PDZ_6"/>
    <property type="match status" value="1"/>
</dbReference>
<dbReference type="EMBL" id="CACRST010000006">
    <property type="protein sequence ID" value="VYS75469.1"/>
    <property type="molecule type" value="Genomic_DNA"/>
</dbReference>
<dbReference type="Pfam" id="PF22694">
    <property type="entry name" value="CtpB_N-like"/>
    <property type="match status" value="1"/>
</dbReference>
<evidence type="ECO:0000256" key="1">
    <source>
        <dbReference type="ARBA" id="ARBA00009179"/>
    </source>
</evidence>
<gene>
    <name evidence="8" type="ORF">BGLFYP119_00458</name>
</gene>
<dbReference type="CDD" id="cd07560">
    <property type="entry name" value="Peptidase_S41_CPP"/>
    <property type="match status" value="1"/>
</dbReference>
<dbReference type="GO" id="GO:0006508">
    <property type="term" value="P:proteolysis"/>
    <property type="evidence" value="ECO:0007669"/>
    <property type="project" value="UniProtKB-KW"/>
</dbReference>
<keyword evidence="4 5" id="KW-0720">Serine protease</keyword>
<dbReference type="InterPro" id="IPR005151">
    <property type="entry name" value="Tail-specific_protease"/>
</dbReference>
<dbReference type="SUPFAM" id="SSF50156">
    <property type="entry name" value="PDZ domain-like"/>
    <property type="match status" value="1"/>
</dbReference>
<dbReference type="Gene3D" id="3.30.750.44">
    <property type="match status" value="1"/>
</dbReference>
<dbReference type="SUPFAM" id="SSF52096">
    <property type="entry name" value="ClpP/crotonase"/>
    <property type="match status" value="1"/>
</dbReference>
<dbReference type="NCBIfam" id="TIGR00225">
    <property type="entry name" value="prc"/>
    <property type="match status" value="1"/>
</dbReference>
<dbReference type="InterPro" id="IPR004447">
    <property type="entry name" value="Peptidase_S41A"/>
</dbReference>
<dbReference type="InterPro" id="IPR001478">
    <property type="entry name" value="PDZ"/>
</dbReference>
<keyword evidence="3 5" id="KW-0378">Hydrolase</keyword>
<dbReference type="SMART" id="SM00228">
    <property type="entry name" value="PDZ"/>
    <property type="match status" value="1"/>
</dbReference>
<dbReference type="GO" id="GO:0008236">
    <property type="term" value="F:serine-type peptidase activity"/>
    <property type="evidence" value="ECO:0007669"/>
    <property type="project" value="UniProtKB-KW"/>
</dbReference>
<protein>
    <submittedName>
        <fullName evidence="8">Putative CtpA-like serine protease</fullName>
        <ecNumber evidence="8">3.4.21.-</ecNumber>
    </submittedName>
</protein>
<dbReference type="GO" id="GO:0030288">
    <property type="term" value="C:outer membrane-bounded periplasmic space"/>
    <property type="evidence" value="ECO:0007669"/>
    <property type="project" value="TreeGrafter"/>
</dbReference>
<name>A0A6N2R5C9_9FIRM</name>
<dbReference type="Gene3D" id="2.30.42.10">
    <property type="match status" value="1"/>
</dbReference>
<dbReference type="InterPro" id="IPR036034">
    <property type="entry name" value="PDZ_sf"/>
</dbReference>
<dbReference type="CDD" id="cd06782">
    <property type="entry name" value="cpPDZ_CPP-like"/>
    <property type="match status" value="1"/>
</dbReference>
<feature type="transmembrane region" description="Helical" evidence="6">
    <location>
        <begin position="30"/>
        <end position="52"/>
    </location>
</feature>
<dbReference type="GO" id="GO:0007165">
    <property type="term" value="P:signal transduction"/>
    <property type="evidence" value="ECO:0007669"/>
    <property type="project" value="TreeGrafter"/>
</dbReference>
<dbReference type="Gene3D" id="3.90.226.10">
    <property type="entry name" value="2-enoyl-CoA Hydratase, Chain A, domain 1"/>
    <property type="match status" value="1"/>
</dbReference>